<dbReference type="InterPro" id="IPR009080">
    <property type="entry name" value="tRNAsynth_Ia_anticodon-bd"/>
</dbReference>
<feature type="binding site" evidence="12">
    <location>
        <position position="27"/>
    </location>
    <ligand>
        <name>Zn(2+)</name>
        <dbReference type="ChEBI" id="CHEBI:29105"/>
    </ligand>
</feature>
<dbReference type="GO" id="GO:0005829">
    <property type="term" value="C:cytosol"/>
    <property type="evidence" value="ECO:0007669"/>
    <property type="project" value="TreeGrafter"/>
</dbReference>
<dbReference type="NCBIfam" id="TIGR00435">
    <property type="entry name" value="cysS"/>
    <property type="match status" value="1"/>
</dbReference>
<dbReference type="PANTHER" id="PTHR10890:SF3">
    <property type="entry name" value="CYSTEINE--TRNA LIGASE, CYTOPLASMIC"/>
    <property type="match status" value="1"/>
</dbReference>
<dbReference type="Pfam" id="PF09190">
    <property type="entry name" value="DALR_2"/>
    <property type="match status" value="1"/>
</dbReference>
<dbReference type="InterPro" id="IPR015273">
    <property type="entry name" value="Cys-tRNA-synt_Ia_DALR"/>
</dbReference>
<dbReference type="GO" id="GO:0008270">
    <property type="term" value="F:zinc ion binding"/>
    <property type="evidence" value="ECO:0007669"/>
    <property type="project" value="UniProtKB-UniRule"/>
</dbReference>
<comment type="cofactor">
    <cofactor evidence="12">
        <name>Zn(2+)</name>
        <dbReference type="ChEBI" id="CHEBI:29105"/>
    </cofactor>
    <text evidence="12">Binds 1 zinc ion per subunit.</text>
</comment>
<organism evidence="14">
    <name type="scientific">Mesoaciditoga lauensis</name>
    <dbReference type="NCBI Taxonomy" id="1495039"/>
    <lineage>
        <taxon>Bacteria</taxon>
        <taxon>Thermotogati</taxon>
        <taxon>Thermotogota</taxon>
        <taxon>Thermotogae</taxon>
        <taxon>Mesoaciditogales</taxon>
        <taxon>Mesoaciditogaceae</taxon>
        <taxon>Mesoaciditoga</taxon>
    </lineage>
</organism>
<dbReference type="SUPFAM" id="SSF47323">
    <property type="entry name" value="Anticodon-binding domain of a subclass of class I aminoacyl-tRNA synthetases"/>
    <property type="match status" value="1"/>
</dbReference>
<keyword evidence="7 12" id="KW-0547">Nucleotide-binding</keyword>
<feature type="binding site" evidence="12">
    <location>
        <position position="236"/>
    </location>
    <ligand>
        <name>Zn(2+)</name>
        <dbReference type="ChEBI" id="CHEBI:29105"/>
    </ligand>
</feature>
<dbReference type="HAMAP" id="MF_00041">
    <property type="entry name" value="Cys_tRNA_synth"/>
    <property type="match status" value="1"/>
</dbReference>
<keyword evidence="10 12" id="KW-0648">Protein biosynthesis</keyword>
<dbReference type="InterPro" id="IPR014729">
    <property type="entry name" value="Rossmann-like_a/b/a_fold"/>
</dbReference>
<dbReference type="GO" id="GO:0006423">
    <property type="term" value="P:cysteinyl-tRNA aminoacylation"/>
    <property type="evidence" value="ECO:0007669"/>
    <property type="project" value="UniProtKB-UniRule"/>
</dbReference>
<feature type="domain" description="Cysteinyl-tRNA synthetase class Ia DALR" evidence="13">
    <location>
        <begin position="346"/>
        <end position="405"/>
    </location>
</feature>
<dbReference type="InterPro" id="IPR015803">
    <property type="entry name" value="Cys-tRNA-ligase"/>
</dbReference>
<dbReference type="CDD" id="cd00672">
    <property type="entry name" value="CysRS_core"/>
    <property type="match status" value="1"/>
</dbReference>
<dbReference type="FunFam" id="3.40.50.620:FF:000009">
    <property type="entry name" value="Cysteine--tRNA ligase"/>
    <property type="match status" value="1"/>
</dbReference>
<dbReference type="InterPro" id="IPR032678">
    <property type="entry name" value="tRNA-synt_1_cat_dom"/>
</dbReference>
<keyword evidence="6 12" id="KW-0479">Metal-binding</keyword>
<protein>
    <recommendedName>
        <fullName evidence="12">Cysteine--tRNA ligase</fullName>
        <ecNumber evidence="12">6.1.1.16</ecNumber>
    </recommendedName>
    <alternativeName>
        <fullName evidence="12">Cysteinyl-tRNA synthetase</fullName>
        <shortName evidence="12">CysRS</shortName>
    </alternativeName>
</protein>
<dbReference type="EMBL" id="DTPE01000193">
    <property type="protein sequence ID" value="HGE75427.1"/>
    <property type="molecule type" value="Genomic_DNA"/>
</dbReference>
<proteinExistence type="inferred from homology"/>
<dbReference type="PANTHER" id="PTHR10890">
    <property type="entry name" value="CYSTEINYL-TRNA SYNTHETASE"/>
    <property type="match status" value="1"/>
</dbReference>
<evidence type="ECO:0000256" key="11">
    <source>
        <dbReference type="ARBA" id="ARBA00023146"/>
    </source>
</evidence>
<evidence type="ECO:0000256" key="4">
    <source>
        <dbReference type="ARBA" id="ARBA00022490"/>
    </source>
</evidence>
<sequence length="454" mass="52265">MRLYNTLSGEKEEFVPIEAGKVKMYVCGPTVYNLIHVGNARPAVIFDAFRRYLEYRGYAVIYVQNFTDIDDKIIKAANIEGIEPKAIGNRYVSEYFKDACSLGIQPATYHPRTTDFVDEIKALISDLEKKGFAYARGTDVYFDVSAFPSYGALSHRNPADMRSGSRVEINENKDDPLDFVLWKGAKPGEPKWMSPWGEGRPGWHIECSSMSMTLLGNSFDIHAGGNDLIFPHHEDERAQSEAVTGKKWVNYWMHNGMISVMEEKMSKSVGNIFTVREALRIYGRNAIRMYLFSKHYRSPIEFSSERMEEARASYSRIARVIEEIEKKTGTDEKIVEDEFMREQRSKMVEALDDDFNTSQGLSIVFDLVKEALSITDADRLRRIRALIMEWNYFFGFDFSSKHKDADGFIALEVKLRDEARARKDYAQADEIRDRLNELGIELMDSSEGTSWRWK</sequence>
<feature type="binding site" evidence="12">
    <location>
        <position position="207"/>
    </location>
    <ligand>
        <name>Zn(2+)</name>
        <dbReference type="ChEBI" id="CHEBI:29105"/>
    </ligand>
</feature>
<dbReference type="GO" id="GO:0004817">
    <property type="term" value="F:cysteine-tRNA ligase activity"/>
    <property type="evidence" value="ECO:0007669"/>
    <property type="project" value="UniProtKB-UniRule"/>
</dbReference>
<evidence type="ECO:0000256" key="9">
    <source>
        <dbReference type="ARBA" id="ARBA00022840"/>
    </source>
</evidence>
<dbReference type="Gene3D" id="1.20.120.1910">
    <property type="entry name" value="Cysteine-tRNA ligase, C-terminal anti-codon recognition domain"/>
    <property type="match status" value="1"/>
</dbReference>
<dbReference type="SMART" id="SM00840">
    <property type="entry name" value="DALR_2"/>
    <property type="match status" value="1"/>
</dbReference>
<dbReference type="Pfam" id="PF01406">
    <property type="entry name" value="tRNA-synt_1e"/>
    <property type="match status" value="1"/>
</dbReference>
<comment type="similarity">
    <text evidence="2 12">Belongs to the class-I aminoacyl-tRNA synthetase family.</text>
</comment>
<gene>
    <name evidence="12" type="primary">cysS</name>
    <name evidence="14" type="ORF">ENX73_04810</name>
</gene>
<dbReference type="PRINTS" id="PR00983">
    <property type="entry name" value="TRNASYNTHCYS"/>
</dbReference>
<keyword evidence="5 12" id="KW-0436">Ligase</keyword>
<evidence type="ECO:0000256" key="2">
    <source>
        <dbReference type="ARBA" id="ARBA00005594"/>
    </source>
</evidence>
<keyword evidence="4 12" id="KW-0963">Cytoplasm</keyword>
<dbReference type="Pfam" id="PF23493">
    <property type="entry name" value="CysS_C"/>
    <property type="match status" value="1"/>
</dbReference>
<keyword evidence="9 12" id="KW-0067">ATP-binding</keyword>
<keyword evidence="11 12" id="KW-0030">Aminoacyl-tRNA synthetase</keyword>
<dbReference type="Gene3D" id="3.40.50.620">
    <property type="entry name" value="HUPs"/>
    <property type="match status" value="1"/>
</dbReference>
<dbReference type="InterPro" id="IPR056411">
    <property type="entry name" value="CysS_C"/>
</dbReference>
<feature type="binding site" evidence="12">
    <location>
        <position position="267"/>
    </location>
    <ligand>
        <name>ATP</name>
        <dbReference type="ChEBI" id="CHEBI:30616"/>
    </ligand>
</feature>
<evidence type="ECO:0000256" key="1">
    <source>
        <dbReference type="ARBA" id="ARBA00004496"/>
    </source>
</evidence>
<comment type="subcellular location">
    <subcellularLocation>
        <location evidence="1 12">Cytoplasm</location>
    </subcellularLocation>
</comment>
<dbReference type="GO" id="GO:0005524">
    <property type="term" value="F:ATP binding"/>
    <property type="evidence" value="ECO:0007669"/>
    <property type="project" value="UniProtKB-UniRule"/>
</dbReference>
<feature type="short sequence motif" description="'HIGH' region" evidence="12">
    <location>
        <begin position="29"/>
        <end position="39"/>
    </location>
</feature>
<evidence type="ECO:0000259" key="13">
    <source>
        <dbReference type="SMART" id="SM00840"/>
    </source>
</evidence>
<feature type="short sequence motif" description="'KMSKS' region" evidence="12">
    <location>
        <begin position="264"/>
        <end position="268"/>
    </location>
</feature>
<comment type="subunit">
    <text evidence="3 12">Monomer.</text>
</comment>
<evidence type="ECO:0000313" key="14">
    <source>
        <dbReference type="EMBL" id="HGE75427.1"/>
    </source>
</evidence>
<dbReference type="EC" id="6.1.1.16" evidence="12"/>
<name>A0A7V3RF66_9BACT</name>
<dbReference type="AlphaFoldDB" id="A0A7V3RF66"/>
<dbReference type="SUPFAM" id="SSF52374">
    <property type="entry name" value="Nucleotidylyl transferase"/>
    <property type="match status" value="1"/>
</dbReference>
<keyword evidence="8 12" id="KW-0862">Zinc</keyword>
<reference evidence="14" key="1">
    <citation type="journal article" date="2020" name="mSystems">
        <title>Genome- and Community-Level Interaction Insights into Carbon Utilization and Element Cycling Functions of Hydrothermarchaeota in Hydrothermal Sediment.</title>
        <authorList>
            <person name="Zhou Z."/>
            <person name="Liu Y."/>
            <person name="Xu W."/>
            <person name="Pan J."/>
            <person name="Luo Z.H."/>
            <person name="Li M."/>
        </authorList>
    </citation>
    <scope>NUCLEOTIDE SEQUENCE [LARGE SCALE GENOMIC DNA]</scope>
    <source>
        <strain evidence="14">SpSt-966</strain>
    </source>
</reference>
<dbReference type="InterPro" id="IPR024909">
    <property type="entry name" value="Cys-tRNA/MSH_ligase"/>
</dbReference>
<evidence type="ECO:0000256" key="5">
    <source>
        <dbReference type="ARBA" id="ARBA00022598"/>
    </source>
</evidence>
<accession>A0A7V3RF66</accession>
<evidence type="ECO:0000256" key="12">
    <source>
        <dbReference type="HAMAP-Rule" id="MF_00041"/>
    </source>
</evidence>
<evidence type="ECO:0000256" key="8">
    <source>
        <dbReference type="ARBA" id="ARBA00022833"/>
    </source>
</evidence>
<evidence type="ECO:0000256" key="10">
    <source>
        <dbReference type="ARBA" id="ARBA00022917"/>
    </source>
</evidence>
<evidence type="ECO:0000256" key="7">
    <source>
        <dbReference type="ARBA" id="ARBA00022741"/>
    </source>
</evidence>
<evidence type="ECO:0000256" key="6">
    <source>
        <dbReference type="ARBA" id="ARBA00022723"/>
    </source>
</evidence>
<feature type="binding site" evidence="12">
    <location>
        <position position="232"/>
    </location>
    <ligand>
        <name>Zn(2+)</name>
        <dbReference type="ChEBI" id="CHEBI:29105"/>
    </ligand>
</feature>
<evidence type="ECO:0000256" key="3">
    <source>
        <dbReference type="ARBA" id="ARBA00011245"/>
    </source>
</evidence>
<comment type="caution">
    <text evidence="14">The sequence shown here is derived from an EMBL/GenBank/DDBJ whole genome shotgun (WGS) entry which is preliminary data.</text>
</comment>
<comment type="catalytic activity">
    <reaction evidence="12">
        <text>tRNA(Cys) + L-cysteine + ATP = L-cysteinyl-tRNA(Cys) + AMP + diphosphate</text>
        <dbReference type="Rhea" id="RHEA:17773"/>
        <dbReference type="Rhea" id="RHEA-COMP:9661"/>
        <dbReference type="Rhea" id="RHEA-COMP:9679"/>
        <dbReference type="ChEBI" id="CHEBI:30616"/>
        <dbReference type="ChEBI" id="CHEBI:33019"/>
        <dbReference type="ChEBI" id="CHEBI:35235"/>
        <dbReference type="ChEBI" id="CHEBI:78442"/>
        <dbReference type="ChEBI" id="CHEBI:78517"/>
        <dbReference type="ChEBI" id="CHEBI:456215"/>
        <dbReference type="EC" id="6.1.1.16"/>
    </reaction>
</comment>